<organism evidence="1 2">
    <name type="scientific">Bacillus thuringiensis</name>
    <dbReference type="NCBI Taxonomy" id="1428"/>
    <lineage>
        <taxon>Bacteria</taxon>
        <taxon>Bacillati</taxon>
        <taxon>Bacillota</taxon>
        <taxon>Bacilli</taxon>
        <taxon>Bacillales</taxon>
        <taxon>Bacillaceae</taxon>
        <taxon>Bacillus</taxon>
        <taxon>Bacillus cereus group</taxon>
    </lineage>
</organism>
<evidence type="ECO:0000313" key="2">
    <source>
        <dbReference type="Proteomes" id="UP001274571"/>
    </source>
</evidence>
<dbReference type="RefSeq" id="WP_154696801.1">
    <property type="nucleotide sequence ID" value="NZ_JAXCMD010000001.1"/>
</dbReference>
<sequence>MHSTSWPSISAMNTDCLPLYLNMAYKPMPIRRTSIGVCGNDPAFCIFYIRCSV</sequence>
<protein>
    <submittedName>
        <fullName evidence="1">Uncharacterized protein</fullName>
    </submittedName>
</protein>
<evidence type="ECO:0000313" key="1">
    <source>
        <dbReference type="EMBL" id="MDY0849651.1"/>
    </source>
</evidence>
<dbReference type="EMBL" id="JAXCMD010000001">
    <property type="protein sequence ID" value="MDY0849651.1"/>
    <property type="molecule type" value="Genomic_DNA"/>
</dbReference>
<dbReference type="Proteomes" id="UP001274571">
    <property type="component" value="Unassembled WGS sequence"/>
</dbReference>
<proteinExistence type="predicted"/>
<comment type="caution">
    <text evidence="1">The sequence shown here is derived from an EMBL/GenBank/DDBJ whole genome shotgun (WGS) entry which is preliminary data.</text>
</comment>
<gene>
    <name evidence="1" type="ORF">SOH20_01685</name>
</gene>
<name>A0AAW9G9W2_BACTU</name>
<reference evidence="1" key="1">
    <citation type="submission" date="2023-11" db="EMBL/GenBank/DDBJ databases">
        <title>Genome Sequence of Bacillus thuringiensis stain BLB 30AF.</title>
        <authorList>
            <person name="Farhat A."/>
        </authorList>
    </citation>
    <scope>NUCLEOTIDE SEQUENCE</scope>
    <source>
        <strain evidence="1">BLB30AF</strain>
    </source>
</reference>
<dbReference type="AlphaFoldDB" id="A0AAW9G9W2"/>
<accession>A0AAW9G9W2</accession>